<keyword evidence="1" id="KW-0812">Transmembrane</keyword>
<organism evidence="2 3">
    <name type="scientific">Populus trichocarpa</name>
    <name type="common">Western balsam poplar</name>
    <name type="synonym">Populus balsamifera subsp. trichocarpa</name>
    <dbReference type="NCBI Taxonomy" id="3694"/>
    <lineage>
        <taxon>Eukaryota</taxon>
        <taxon>Viridiplantae</taxon>
        <taxon>Streptophyta</taxon>
        <taxon>Embryophyta</taxon>
        <taxon>Tracheophyta</taxon>
        <taxon>Spermatophyta</taxon>
        <taxon>Magnoliopsida</taxon>
        <taxon>eudicotyledons</taxon>
        <taxon>Gunneridae</taxon>
        <taxon>Pentapetalae</taxon>
        <taxon>rosids</taxon>
        <taxon>fabids</taxon>
        <taxon>Malpighiales</taxon>
        <taxon>Salicaceae</taxon>
        <taxon>Saliceae</taxon>
        <taxon>Populus</taxon>
    </lineage>
</organism>
<dbReference type="AlphaFoldDB" id="A0A3N7EIY6"/>
<accession>A0A3N7EIY6</accession>
<reference evidence="2 3" key="1">
    <citation type="journal article" date="2006" name="Science">
        <title>The genome of black cottonwood, Populus trichocarpa (Torr. &amp; Gray).</title>
        <authorList>
            <person name="Tuskan G.A."/>
            <person name="Difazio S."/>
            <person name="Jansson S."/>
            <person name="Bohlmann J."/>
            <person name="Grigoriev I."/>
            <person name="Hellsten U."/>
            <person name="Putnam N."/>
            <person name="Ralph S."/>
            <person name="Rombauts S."/>
            <person name="Salamov A."/>
            <person name="Schein J."/>
            <person name="Sterck L."/>
            <person name="Aerts A."/>
            <person name="Bhalerao R.R."/>
            <person name="Bhalerao R.P."/>
            <person name="Blaudez D."/>
            <person name="Boerjan W."/>
            <person name="Brun A."/>
            <person name="Brunner A."/>
            <person name="Busov V."/>
            <person name="Campbell M."/>
            <person name="Carlson J."/>
            <person name="Chalot M."/>
            <person name="Chapman J."/>
            <person name="Chen G.L."/>
            <person name="Cooper D."/>
            <person name="Coutinho P.M."/>
            <person name="Couturier J."/>
            <person name="Covert S."/>
            <person name="Cronk Q."/>
            <person name="Cunningham R."/>
            <person name="Davis J."/>
            <person name="Degroeve S."/>
            <person name="Dejardin A."/>
            <person name="Depamphilis C."/>
            <person name="Detter J."/>
            <person name="Dirks B."/>
            <person name="Dubchak I."/>
            <person name="Duplessis S."/>
            <person name="Ehlting J."/>
            <person name="Ellis B."/>
            <person name="Gendler K."/>
            <person name="Goodstein D."/>
            <person name="Gribskov M."/>
            <person name="Grimwood J."/>
            <person name="Groover A."/>
            <person name="Gunter L."/>
            <person name="Hamberger B."/>
            <person name="Heinze B."/>
            <person name="Helariutta Y."/>
            <person name="Henrissat B."/>
            <person name="Holligan D."/>
            <person name="Holt R."/>
            <person name="Huang W."/>
            <person name="Islam-Faridi N."/>
            <person name="Jones S."/>
            <person name="Jones-Rhoades M."/>
            <person name="Jorgensen R."/>
            <person name="Joshi C."/>
            <person name="Kangasjarvi J."/>
            <person name="Karlsson J."/>
            <person name="Kelleher C."/>
            <person name="Kirkpatrick R."/>
            <person name="Kirst M."/>
            <person name="Kohler A."/>
            <person name="Kalluri U."/>
            <person name="Larimer F."/>
            <person name="Leebens-Mack J."/>
            <person name="Leple J.C."/>
            <person name="Locascio P."/>
            <person name="Lou Y."/>
            <person name="Lucas S."/>
            <person name="Martin F."/>
            <person name="Montanini B."/>
            <person name="Napoli C."/>
            <person name="Nelson D.R."/>
            <person name="Nelson C."/>
            <person name="Nieminen K."/>
            <person name="Nilsson O."/>
            <person name="Pereda V."/>
            <person name="Peter G."/>
            <person name="Philippe R."/>
            <person name="Pilate G."/>
            <person name="Poliakov A."/>
            <person name="Razumovskaya J."/>
            <person name="Richardson P."/>
            <person name="Rinaldi C."/>
            <person name="Ritland K."/>
            <person name="Rouze P."/>
            <person name="Ryaboy D."/>
            <person name="Schmutz J."/>
            <person name="Schrader J."/>
            <person name="Segerman B."/>
            <person name="Shin H."/>
            <person name="Siddiqui A."/>
            <person name="Sterky F."/>
            <person name="Terry A."/>
            <person name="Tsai C.J."/>
            <person name="Uberbacher E."/>
            <person name="Unneberg P."/>
            <person name="Vahala J."/>
            <person name="Wall K."/>
            <person name="Wessler S."/>
            <person name="Yang G."/>
            <person name="Yin T."/>
            <person name="Douglas C."/>
            <person name="Marra M."/>
            <person name="Sandberg G."/>
            <person name="Van de Peer Y."/>
            <person name="Rokhsar D."/>
        </authorList>
    </citation>
    <scope>NUCLEOTIDE SEQUENCE [LARGE SCALE GENOMIC DNA]</scope>
    <source>
        <strain evidence="3">cv. Nisqually</strain>
    </source>
</reference>
<dbReference type="EMBL" id="CM009290">
    <property type="protein sequence ID" value="RQO85822.1"/>
    <property type="molecule type" value="Genomic_DNA"/>
</dbReference>
<evidence type="ECO:0000313" key="2">
    <source>
        <dbReference type="EMBL" id="RQO85822.1"/>
    </source>
</evidence>
<name>A0A3N7EIY6_POPTR</name>
<protein>
    <submittedName>
        <fullName evidence="2">Uncharacterized protein</fullName>
    </submittedName>
</protein>
<feature type="transmembrane region" description="Helical" evidence="1">
    <location>
        <begin position="89"/>
        <end position="108"/>
    </location>
</feature>
<sequence>MRTIVVIRLADRSNCYPKGFKKDVLVPENELIFPADFSVLERKKEPMPAKLLLMLGHPFLTITGTRIDVLEETLTMDSTYSKQRGAQTVFFHAFTLMCSIHLCWIYLIQV</sequence>
<keyword evidence="1" id="KW-0472">Membrane</keyword>
<dbReference type="InParanoid" id="A0A3N7EIY6"/>
<gene>
    <name evidence="2" type="ORF">POPTR_001G371850</name>
</gene>
<keyword evidence="3" id="KW-1185">Reference proteome</keyword>
<dbReference type="PANTHER" id="PTHR33067">
    <property type="entry name" value="RNA-DIRECTED DNA POLYMERASE-RELATED"/>
    <property type="match status" value="1"/>
</dbReference>
<keyword evidence="1" id="KW-1133">Transmembrane helix</keyword>
<dbReference type="Proteomes" id="UP000006729">
    <property type="component" value="Chromosome 1"/>
</dbReference>
<evidence type="ECO:0000256" key="1">
    <source>
        <dbReference type="SAM" id="Phobius"/>
    </source>
</evidence>
<proteinExistence type="predicted"/>
<dbReference type="PANTHER" id="PTHR33067:SF9">
    <property type="entry name" value="RNA-DIRECTED DNA POLYMERASE"/>
    <property type="match status" value="1"/>
</dbReference>
<evidence type="ECO:0000313" key="3">
    <source>
        <dbReference type="Proteomes" id="UP000006729"/>
    </source>
</evidence>